<evidence type="ECO:0000256" key="5">
    <source>
        <dbReference type="SAM" id="Phobius"/>
    </source>
</evidence>
<keyword evidence="2 5" id="KW-0812">Transmembrane</keyword>
<evidence type="ECO:0000256" key="3">
    <source>
        <dbReference type="ARBA" id="ARBA00022989"/>
    </source>
</evidence>
<evidence type="ECO:0000313" key="8">
    <source>
        <dbReference type="Proteomes" id="UP001412239"/>
    </source>
</evidence>
<evidence type="ECO:0000256" key="2">
    <source>
        <dbReference type="ARBA" id="ARBA00022692"/>
    </source>
</evidence>
<comment type="subcellular location">
    <subcellularLocation>
        <location evidence="1">Membrane</location>
        <topology evidence="1">Multi-pass membrane protein</topology>
    </subcellularLocation>
</comment>
<feature type="domain" description="EXS" evidence="6">
    <location>
        <begin position="183"/>
        <end position="400"/>
    </location>
</feature>
<evidence type="ECO:0000259" key="6">
    <source>
        <dbReference type="PROSITE" id="PS51380"/>
    </source>
</evidence>
<feature type="transmembrane region" description="Helical" evidence="5">
    <location>
        <begin position="85"/>
        <end position="106"/>
    </location>
</feature>
<keyword evidence="8" id="KW-1185">Reference proteome</keyword>
<dbReference type="Pfam" id="PF03124">
    <property type="entry name" value="EXS"/>
    <property type="match status" value="1"/>
</dbReference>
<gene>
    <name evidence="7" type="ORF">GSTUAT00000066001</name>
</gene>
<name>A0A292Q7S5_9PEZI</name>
<dbReference type="GO" id="GO:0016020">
    <property type="term" value="C:membrane"/>
    <property type="evidence" value="ECO:0007669"/>
    <property type="project" value="UniProtKB-SubCell"/>
</dbReference>
<dbReference type="AlphaFoldDB" id="A0A292Q7S5"/>
<protein>
    <recommendedName>
        <fullName evidence="6">EXS domain-containing protein</fullName>
    </recommendedName>
</protein>
<evidence type="ECO:0000256" key="1">
    <source>
        <dbReference type="ARBA" id="ARBA00004141"/>
    </source>
</evidence>
<dbReference type="EMBL" id="LN890943">
    <property type="protein sequence ID" value="CUS15789.1"/>
    <property type="molecule type" value="Genomic_DNA"/>
</dbReference>
<dbReference type="Proteomes" id="UP001412239">
    <property type="component" value="Unassembled WGS sequence"/>
</dbReference>
<dbReference type="PANTHER" id="PTHR10783:SF46">
    <property type="entry name" value="PROTEIN ERD1 HOMOLOG 2"/>
    <property type="match status" value="1"/>
</dbReference>
<accession>A0A292Q7S5</accession>
<feature type="transmembrane region" description="Helical" evidence="5">
    <location>
        <begin position="14"/>
        <end position="31"/>
    </location>
</feature>
<dbReference type="GO" id="GO:0005737">
    <property type="term" value="C:cytoplasm"/>
    <property type="evidence" value="ECO:0007669"/>
    <property type="project" value="TreeGrafter"/>
</dbReference>
<keyword evidence="4 5" id="KW-0472">Membrane</keyword>
<dbReference type="PROSITE" id="PS51380">
    <property type="entry name" value="EXS"/>
    <property type="match status" value="1"/>
</dbReference>
<evidence type="ECO:0000313" key="7">
    <source>
        <dbReference type="EMBL" id="CUS15789.1"/>
    </source>
</evidence>
<sequence>MIGLVTDWISSKGTGIWLFGLNLHYFQIVRIDAPPMLRYTRSSSEPPLHGSVYQVASLLALLFGANIMAFWVFTAGSEEAVKNLQMLPVLLFLAVVGVFLWPFGGWHHRGRWRFLRRVTFGNVAPETFSVLGGLRAVIQATDFRFADVLLADVLTSYAKVLGDFAVCVCMFFSGYSSTNPIPNRSAGGKYLMPLAMSIPYLIRLRQCLIEYVRARRKGFPSTERRIHLYNSAKYASAFPVILCSALQRGYNPDEPHIFSRSTLSRLWLLAVIINSLFSFYWDIARDWELTLFSSRRSSGEHPYGLRSNRHFVNKELYYGAIIIDFLLRGTWSVKLSPHLDQINEMEGGIFLLELLEIFRRWVWTFFRVEREWIVTRGSGALGLLDGGDGVLMTDFGKLDED</sequence>
<reference evidence="7" key="1">
    <citation type="submission" date="2015-10" db="EMBL/GenBank/DDBJ databases">
        <authorList>
            <person name="Regsiter A."/>
            <person name="william w."/>
        </authorList>
    </citation>
    <scope>NUCLEOTIDE SEQUENCE</scope>
    <source>
        <strain evidence="7">Montdore</strain>
    </source>
</reference>
<dbReference type="PANTHER" id="PTHR10783">
    <property type="entry name" value="XENOTROPIC AND POLYTROPIC RETROVIRUS RECEPTOR 1-RELATED"/>
    <property type="match status" value="1"/>
</dbReference>
<dbReference type="InterPro" id="IPR004342">
    <property type="entry name" value="EXS_C"/>
</dbReference>
<keyword evidence="3 5" id="KW-1133">Transmembrane helix</keyword>
<feature type="transmembrane region" description="Helical" evidence="5">
    <location>
        <begin position="52"/>
        <end position="73"/>
    </location>
</feature>
<organism evidence="7 8">
    <name type="scientific">Tuber aestivum</name>
    <name type="common">summer truffle</name>
    <dbReference type="NCBI Taxonomy" id="59557"/>
    <lineage>
        <taxon>Eukaryota</taxon>
        <taxon>Fungi</taxon>
        <taxon>Dikarya</taxon>
        <taxon>Ascomycota</taxon>
        <taxon>Pezizomycotina</taxon>
        <taxon>Pezizomycetes</taxon>
        <taxon>Pezizales</taxon>
        <taxon>Tuberaceae</taxon>
        <taxon>Tuber</taxon>
    </lineage>
</organism>
<evidence type="ECO:0000256" key="4">
    <source>
        <dbReference type="ARBA" id="ARBA00023136"/>
    </source>
</evidence>
<proteinExistence type="predicted"/>